<reference evidence="1 2" key="1">
    <citation type="submission" date="2023-10" db="EMBL/GenBank/DDBJ databases">
        <title>Virgibacillus halophilus 5B73C genome.</title>
        <authorList>
            <person name="Miliotis G."/>
            <person name="Sengupta P."/>
            <person name="Hameed A."/>
            <person name="Chuvochina M."/>
            <person name="Mcdonagh F."/>
            <person name="Simpson A.C."/>
            <person name="Singh N.K."/>
            <person name="Rekha P.D."/>
            <person name="Raman K."/>
            <person name="Hugenholtz P."/>
            <person name="Venkateswaran K."/>
        </authorList>
    </citation>
    <scope>NUCLEOTIDE SEQUENCE [LARGE SCALE GENOMIC DNA]</scope>
    <source>
        <strain evidence="1 2">5B73C</strain>
    </source>
</reference>
<sequence>MTTKENQRYKQALEFYADEGNYVLWNSMVNSQTEIEKDKGKKARQSLRGDE</sequence>
<comment type="caution">
    <text evidence="1">The sequence shown here is derived from an EMBL/GenBank/DDBJ whole genome shotgun (WGS) entry which is preliminary data.</text>
</comment>
<name>A0ABU5C7W7_9BACI</name>
<evidence type="ECO:0000313" key="2">
    <source>
        <dbReference type="Proteomes" id="UP001281447"/>
    </source>
</evidence>
<accession>A0ABU5C7W7</accession>
<protein>
    <submittedName>
        <fullName evidence="1">Uncharacterized protein</fullName>
    </submittedName>
</protein>
<keyword evidence="2" id="KW-1185">Reference proteome</keyword>
<evidence type="ECO:0000313" key="1">
    <source>
        <dbReference type="EMBL" id="MDY0394762.1"/>
    </source>
</evidence>
<organism evidence="1 2">
    <name type="scientific">Tigheibacillus halophilus</name>
    <dbReference type="NCBI Taxonomy" id="361280"/>
    <lineage>
        <taxon>Bacteria</taxon>
        <taxon>Bacillati</taxon>
        <taxon>Bacillota</taxon>
        <taxon>Bacilli</taxon>
        <taxon>Bacillales</taxon>
        <taxon>Bacillaceae</taxon>
        <taxon>Tigheibacillus</taxon>
    </lineage>
</organism>
<proteinExistence type="predicted"/>
<dbReference type="EMBL" id="JAWDIP010000003">
    <property type="protein sequence ID" value="MDY0394762.1"/>
    <property type="molecule type" value="Genomic_DNA"/>
</dbReference>
<gene>
    <name evidence="1" type="ORF">RWE15_10245</name>
</gene>
<dbReference type="Proteomes" id="UP001281447">
    <property type="component" value="Unassembled WGS sequence"/>
</dbReference>